<dbReference type="InterPro" id="IPR007209">
    <property type="entry name" value="RNaseL-inhib-like_metal-bd_dom"/>
</dbReference>
<dbReference type="GO" id="GO:0106388">
    <property type="term" value="F:rRNA small subunit aminocarboxypropyltransferase activity"/>
    <property type="evidence" value="ECO:0007669"/>
    <property type="project" value="InterPro"/>
</dbReference>
<feature type="region of interest" description="Disordered" evidence="6">
    <location>
        <begin position="1"/>
        <end position="31"/>
    </location>
</feature>
<feature type="compositionally biased region" description="Acidic residues" evidence="6">
    <location>
        <begin position="275"/>
        <end position="285"/>
    </location>
</feature>
<dbReference type="STRING" id="765915.A0A1Y2HG89"/>
<feature type="region of interest" description="Disordered" evidence="6">
    <location>
        <begin position="199"/>
        <end position="218"/>
    </location>
</feature>
<evidence type="ECO:0000256" key="3">
    <source>
        <dbReference type="ARBA" id="ARBA00022552"/>
    </source>
</evidence>
<keyword evidence="2" id="KW-0690">Ribosome biogenesis</keyword>
<dbReference type="Pfam" id="PF04034">
    <property type="entry name" value="Ribo_biogen_C"/>
    <property type="match status" value="2"/>
</dbReference>
<evidence type="ECO:0000256" key="5">
    <source>
        <dbReference type="ARBA" id="ARBA00022691"/>
    </source>
</evidence>
<keyword evidence="3" id="KW-0698">rRNA processing</keyword>
<evidence type="ECO:0000256" key="4">
    <source>
        <dbReference type="ARBA" id="ARBA00022679"/>
    </source>
</evidence>
<feature type="non-terminal residue" evidence="9">
    <location>
        <position position="299"/>
    </location>
</feature>
<evidence type="ECO:0000256" key="1">
    <source>
        <dbReference type="ARBA" id="ARBA00022490"/>
    </source>
</evidence>
<feature type="domain" description="16S/18S rRNA aminocarboxypropyltransferase Tsr3 C-terminal" evidence="7">
    <location>
        <begin position="77"/>
        <end position="145"/>
    </location>
</feature>
<proteinExistence type="inferred from homology"/>
<dbReference type="InterPro" id="IPR022968">
    <property type="entry name" value="Tsr3-like"/>
</dbReference>
<organism evidence="9 10">
    <name type="scientific">Catenaria anguillulae PL171</name>
    <dbReference type="NCBI Taxonomy" id="765915"/>
    <lineage>
        <taxon>Eukaryota</taxon>
        <taxon>Fungi</taxon>
        <taxon>Fungi incertae sedis</taxon>
        <taxon>Blastocladiomycota</taxon>
        <taxon>Blastocladiomycetes</taxon>
        <taxon>Blastocladiales</taxon>
        <taxon>Catenariaceae</taxon>
        <taxon>Catenaria</taxon>
    </lineage>
</organism>
<sequence>MHHTSAATRHSDNELDSDHHASDSDDATDAPPAHVQIKVPLAMWDFAHCDPKRCSGKKLARLGLIRTLKVSQRFPGIILTPEGKRAISPLDRAIVLSHGLCVVEASWARLDEVPFERIRSPHDRLLPFLVASNPVNYGRPWKLNCDYGDELMSRFTWGHAFYELNEMLFEKYAACKDSAEVVAVQNEYIKELEDEQAAQKQRRARATDNGANDDDLFVNTNRQASIGYSKHSRGHISSSSSSDSDSDSDSDTGPSPPNHKSKPTLSQDDLPPAYSDDDHDDDSDSDSTHSPQKPSSTAL</sequence>
<name>A0A1Y2HG89_9FUNG</name>
<accession>A0A1Y2HG89</accession>
<dbReference type="PANTHER" id="PTHR20426">
    <property type="entry name" value="RIBOSOME BIOGENESIS PROTEIN TSR3 HOMOLOG"/>
    <property type="match status" value="1"/>
</dbReference>
<dbReference type="PANTHER" id="PTHR20426:SF0">
    <property type="entry name" value="18S RRNA AMINOCARBOXYPROPYLTRANSFERASE"/>
    <property type="match status" value="1"/>
</dbReference>
<feature type="domain" description="16S/18S rRNA aminocarboxypropyltransferase Tsr3 C-terminal" evidence="7">
    <location>
        <begin position="148"/>
        <end position="189"/>
    </location>
</feature>
<keyword evidence="5" id="KW-0949">S-adenosyl-L-methionine</keyword>
<keyword evidence="1" id="KW-0963">Cytoplasm</keyword>
<keyword evidence="10" id="KW-1185">Reference proteome</keyword>
<dbReference type="Pfam" id="PF04068">
    <property type="entry name" value="Fer4_RLI"/>
    <property type="match status" value="1"/>
</dbReference>
<dbReference type="InterPro" id="IPR007177">
    <property type="entry name" value="Tsr3_C"/>
</dbReference>
<evidence type="ECO:0000256" key="6">
    <source>
        <dbReference type="SAM" id="MobiDB-lite"/>
    </source>
</evidence>
<evidence type="ECO:0000259" key="8">
    <source>
        <dbReference type="Pfam" id="PF04068"/>
    </source>
</evidence>
<evidence type="ECO:0000256" key="2">
    <source>
        <dbReference type="ARBA" id="ARBA00022517"/>
    </source>
</evidence>
<comment type="caution">
    <text evidence="9">The sequence shown here is derived from an EMBL/GenBank/DDBJ whole genome shotgun (WGS) entry which is preliminary data.</text>
</comment>
<dbReference type="HAMAP" id="MF_01116">
    <property type="entry name" value="TSR3"/>
    <property type="match status" value="1"/>
</dbReference>
<feature type="region of interest" description="Disordered" evidence="6">
    <location>
        <begin position="227"/>
        <end position="299"/>
    </location>
</feature>
<evidence type="ECO:0008006" key="11">
    <source>
        <dbReference type="Google" id="ProtNLM"/>
    </source>
</evidence>
<reference evidence="9 10" key="1">
    <citation type="submission" date="2016-07" db="EMBL/GenBank/DDBJ databases">
        <title>Pervasive Adenine N6-methylation of Active Genes in Fungi.</title>
        <authorList>
            <consortium name="DOE Joint Genome Institute"/>
            <person name="Mondo S.J."/>
            <person name="Dannebaum R.O."/>
            <person name="Kuo R.C."/>
            <person name="Labutti K."/>
            <person name="Haridas S."/>
            <person name="Kuo A."/>
            <person name="Salamov A."/>
            <person name="Ahrendt S.R."/>
            <person name="Lipzen A."/>
            <person name="Sullivan W."/>
            <person name="Andreopoulos W.B."/>
            <person name="Clum A."/>
            <person name="Lindquist E."/>
            <person name="Daum C."/>
            <person name="Ramamoorthy G.K."/>
            <person name="Gryganskyi A."/>
            <person name="Culley D."/>
            <person name="Magnuson J.K."/>
            <person name="James T.Y."/>
            <person name="O'Malley M.A."/>
            <person name="Stajich J.E."/>
            <person name="Spatafora J.W."/>
            <person name="Visel A."/>
            <person name="Grigoriev I.V."/>
        </authorList>
    </citation>
    <scope>NUCLEOTIDE SEQUENCE [LARGE SCALE GENOMIC DNA]</scope>
    <source>
        <strain evidence="9 10">PL171</strain>
    </source>
</reference>
<dbReference type="GO" id="GO:0030490">
    <property type="term" value="P:maturation of SSU-rRNA"/>
    <property type="evidence" value="ECO:0007669"/>
    <property type="project" value="TreeGrafter"/>
</dbReference>
<gene>
    <name evidence="9" type="ORF">BCR44DRAFT_1438218</name>
</gene>
<feature type="domain" description="RNase L inhibitor RLI-like possible metal-binding" evidence="8">
    <location>
        <begin position="39"/>
        <end position="73"/>
    </location>
</feature>
<dbReference type="AlphaFoldDB" id="A0A1Y2HG89"/>
<feature type="compositionally biased region" description="Basic and acidic residues" evidence="6">
    <location>
        <begin position="9"/>
        <end position="23"/>
    </location>
</feature>
<dbReference type="EMBL" id="MCFL01000035">
    <property type="protein sequence ID" value="ORZ33559.1"/>
    <property type="molecule type" value="Genomic_DNA"/>
</dbReference>
<dbReference type="OrthoDB" id="10262062at2759"/>
<evidence type="ECO:0000313" key="9">
    <source>
        <dbReference type="EMBL" id="ORZ33559.1"/>
    </source>
</evidence>
<evidence type="ECO:0000259" key="7">
    <source>
        <dbReference type="Pfam" id="PF04034"/>
    </source>
</evidence>
<evidence type="ECO:0000313" key="10">
    <source>
        <dbReference type="Proteomes" id="UP000193411"/>
    </source>
</evidence>
<dbReference type="Proteomes" id="UP000193411">
    <property type="component" value="Unassembled WGS sequence"/>
</dbReference>
<protein>
    <recommendedName>
        <fullName evidence="11">18S rRNA aminocarboxypropyltransferase</fullName>
    </recommendedName>
</protein>
<keyword evidence="4" id="KW-0808">Transferase</keyword>